<dbReference type="OrthoDB" id="9804920at2"/>
<dbReference type="GO" id="GO:0006508">
    <property type="term" value="P:proteolysis"/>
    <property type="evidence" value="ECO:0007669"/>
    <property type="project" value="InterPro"/>
</dbReference>
<comment type="caution">
    <text evidence="1">The sequence shown here is derived from an EMBL/GenBank/DDBJ whole genome shotgun (WGS) entry which is preliminary data.</text>
</comment>
<dbReference type="PANTHER" id="PTHR10443">
    <property type="entry name" value="MICROSOMAL DIPEPTIDASE"/>
    <property type="match status" value="1"/>
</dbReference>
<dbReference type="GO" id="GO:0070573">
    <property type="term" value="F:metallodipeptidase activity"/>
    <property type="evidence" value="ECO:0007669"/>
    <property type="project" value="InterPro"/>
</dbReference>
<proteinExistence type="predicted"/>
<gene>
    <name evidence="1" type="ORF">B0I26_101409</name>
</gene>
<keyword evidence="2" id="KW-1185">Reference proteome</keyword>
<dbReference type="PANTHER" id="PTHR10443:SF12">
    <property type="entry name" value="DIPEPTIDASE"/>
    <property type="match status" value="1"/>
</dbReference>
<reference evidence="1 2" key="1">
    <citation type="submission" date="2018-06" db="EMBL/GenBank/DDBJ databases">
        <title>Genomic Encyclopedia of Type Strains, Phase III (KMG-III): the genomes of soil and plant-associated and newly described type strains.</title>
        <authorList>
            <person name="Whitman W."/>
        </authorList>
    </citation>
    <scope>NUCLEOTIDE SEQUENCE [LARGE SCALE GENOMIC DNA]</scope>
    <source>
        <strain evidence="1 2">CGMCC 1.8979</strain>
    </source>
</reference>
<dbReference type="EMBL" id="QLMH01000001">
    <property type="protein sequence ID" value="RAK23448.1"/>
    <property type="molecule type" value="Genomic_DNA"/>
</dbReference>
<dbReference type="AlphaFoldDB" id="A0A327YQZ9"/>
<dbReference type="Pfam" id="PF01244">
    <property type="entry name" value="Peptidase_M19"/>
    <property type="match status" value="1"/>
</dbReference>
<dbReference type="InterPro" id="IPR008257">
    <property type="entry name" value="Pept_M19"/>
</dbReference>
<dbReference type="Proteomes" id="UP000248555">
    <property type="component" value="Unassembled WGS sequence"/>
</dbReference>
<dbReference type="SUPFAM" id="SSF51556">
    <property type="entry name" value="Metallo-dependent hydrolases"/>
    <property type="match status" value="1"/>
</dbReference>
<dbReference type="CDD" id="cd01301">
    <property type="entry name" value="rDP_like"/>
    <property type="match status" value="1"/>
</dbReference>
<dbReference type="PROSITE" id="PS51365">
    <property type="entry name" value="RENAL_DIPEPTIDASE_2"/>
    <property type="match status" value="1"/>
</dbReference>
<organism evidence="1 2">
    <name type="scientific">Paranoxybacillus vitaminiphilus</name>
    <dbReference type="NCBI Taxonomy" id="581036"/>
    <lineage>
        <taxon>Bacteria</taxon>
        <taxon>Bacillati</taxon>
        <taxon>Bacillota</taxon>
        <taxon>Bacilli</taxon>
        <taxon>Bacillales</taxon>
        <taxon>Anoxybacillaceae</taxon>
        <taxon>Paranoxybacillus</taxon>
    </lineage>
</organism>
<accession>A0A327YQZ9</accession>
<dbReference type="Gene3D" id="3.20.20.140">
    <property type="entry name" value="Metal-dependent hydrolases"/>
    <property type="match status" value="1"/>
</dbReference>
<evidence type="ECO:0000313" key="1">
    <source>
        <dbReference type="EMBL" id="RAK23448.1"/>
    </source>
</evidence>
<protein>
    <submittedName>
        <fullName evidence="1">Membrane dipeptidase</fullName>
    </submittedName>
</protein>
<dbReference type="RefSeq" id="WP_111643799.1">
    <property type="nucleotide sequence ID" value="NZ_QLMH01000001.1"/>
</dbReference>
<evidence type="ECO:0000313" key="2">
    <source>
        <dbReference type="Proteomes" id="UP000248555"/>
    </source>
</evidence>
<name>A0A327YQZ9_9BACL</name>
<dbReference type="InterPro" id="IPR032466">
    <property type="entry name" value="Metal_Hydrolase"/>
</dbReference>
<sequence>MKLFDAHCDVLLKLWLDRSLSFYDDPSLHVTWKSLQQAKGKVQCFAIYIPESVYPESRFTVALEMVDLFFEEIIGKFSNMKFVRSKSDISSLGANEIGAMLTLEGCDAIGESLVKLKTLLRLGVSSVGLTWNHANSVADGAWEERGAGLSDFGKQVVHTLNEAKCWVDVSHLSKKGFWDAIEIADYPIASHSNAYALCAHPRNLRAEQICALIKKNGVIGITFVPSFVRQDHHPATIADVLRHLDYICSLGGSRHVGFGSDFDGIDETVVGLENFQCYANLINELQKHYSEADVQRFLFDNFYERLPR</sequence>